<keyword evidence="2" id="KW-0808">Transferase</keyword>
<dbReference type="SMR" id="A0A8K1E0Z7"/>
<evidence type="ECO:0000256" key="2">
    <source>
        <dbReference type="ARBA" id="ARBA00022679"/>
    </source>
</evidence>
<protein>
    <submittedName>
        <fullName evidence="4">Hydroxycinnamoyltransferase</fullName>
    </submittedName>
</protein>
<reference evidence="4" key="1">
    <citation type="submission" date="2020-11" db="EMBL/GenBank/DDBJ databases">
        <authorList>
            <person name="Petersen M.S."/>
            <person name="Ernst L."/>
        </authorList>
    </citation>
    <scope>NUCLEOTIDE SEQUENCE</scope>
</reference>
<dbReference type="Gene3D" id="3.30.559.10">
    <property type="entry name" value="Chloramphenicol acetyltransferase-like domain"/>
    <property type="match status" value="2"/>
</dbReference>
<reference evidence="4" key="2">
    <citation type="journal article" date="2022" name="Planta">
        <title>Hydroxycinnamoyltransferase and CYP98 in phenolic metabolism in the rosmarinic acid-producing hornwort Anthoceros agrestis.</title>
        <authorList>
            <person name="Ernst L."/>
            <person name="Wohl J."/>
            <person name="Bauerbach E."/>
            <person name="Petersen M."/>
        </authorList>
    </citation>
    <scope>NUCLEOTIDE SEQUENCE</scope>
</reference>
<dbReference type="Pfam" id="PF02458">
    <property type="entry name" value="Transferase"/>
    <property type="match status" value="1"/>
</dbReference>
<gene>
    <name evidence="4" type="primary">HCT6</name>
</gene>
<keyword evidence="3" id="KW-0012">Acyltransferase</keyword>
<evidence type="ECO:0000313" key="4">
    <source>
        <dbReference type="EMBL" id="QPI70575.1"/>
    </source>
</evidence>
<accession>A0A8K1E0Z7</accession>
<dbReference type="AlphaFoldDB" id="A0A8K1E0Z7"/>
<dbReference type="InterPro" id="IPR050317">
    <property type="entry name" value="Plant_Fungal_Acyltransferase"/>
</dbReference>
<dbReference type="EMBL" id="MW248389">
    <property type="protein sequence ID" value="QPI70575.1"/>
    <property type="molecule type" value="mRNA"/>
</dbReference>
<organism evidence="4">
    <name type="scientific">Anthoceros agrestis</name>
    <dbReference type="NCBI Taxonomy" id="41834"/>
    <lineage>
        <taxon>Eukaryota</taxon>
        <taxon>Viridiplantae</taxon>
        <taxon>Streptophyta</taxon>
        <taxon>Embryophyta</taxon>
        <taxon>Anthocerotophyta</taxon>
        <taxon>Anthocerotopsida</taxon>
        <taxon>Anthocerotidae</taxon>
        <taxon>Anthocerotales</taxon>
        <taxon>Anthocerotaceae</taxon>
        <taxon>Anthoceros</taxon>
    </lineage>
</organism>
<evidence type="ECO:0000256" key="3">
    <source>
        <dbReference type="ARBA" id="ARBA00023315"/>
    </source>
</evidence>
<dbReference type="PANTHER" id="PTHR31642:SF11">
    <property type="entry name" value="SHIKIMATE O-HYDROXYCINNAMOYLTRANSFERASE"/>
    <property type="match status" value="1"/>
</dbReference>
<dbReference type="FunFam" id="3.30.559.10:FF:000015">
    <property type="entry name" value="Spermidine hydroxycinnamoyl transferase"/>
    <property type="match status" value="1"/>
</dbReference>
<evidence type="ECO:0000256" key="1">
    <source>
        <dbReference type="ARBA" id="ARBA00009861"/>
    </source>
</evidence>
<dbReference type="InterPro" id="IPR023213">
    <property type="entry name" value="CAT-like_dom_sf"/>
</dbReference>
<dbReference type="GO" id="GO:0016747">
    <property type="term" value="F:acyltransferase activity, transferring groups other than amino-acyl groups"/>
    <property type="evidence" value="ECO:0007669"/>
    <property type="project" value="TreeGrafter"/>
</dbReference>
<comment type="similarity">
    <text evidence="1">Belongs to the plant acyltransferase family.</text>
</comment>
<dbReference type="PANTHER" id="PTHR31642">
    <property type="entry name" value="TRICHOTHECENE 3-O-ACETYLTRANSFERASE"/>
    <property type="match status" value="1"/>
</dbReference>
<sequence>MKVSIKKETMVPPAEETPQVALWASNVDLIIPQIHTSSVYFYRPSGSPDFFSGDVLRDALAKALVPFYPMAGRLARDQDGRIQINCNAAGVLLVEAEADVSIDDLGGFAPHPVLQQLVPTVVYTKDITAFPLLVLQVTRFKCGGASLGVGMEHHIADGTSGIHFINTWSDVARGEGVKVLPFVDRTLLRARSPPTPQFEHVEYQTPFTLQPRFRPEEGSEKVETVVESFTFSREQLGKLKAMVADPGANLAYSSYVALSAHIWRCATRARGLSGDQPSKLFVATDGRARLRPPLPRGYFGNVIFTCTPVAEAEELVAKPLIRTAARIQEAVLKMGDEYLRSALDYLELLPDMSVCIRGAAHFGNPNLCITSWSGLPVYDCDFGWGRAIHMGPCQIGFEGLCFVLGSATKDGSLGLALRLRADHMADFRKLVNDI</sequence>
<proteinExistence type="evidence at transcript level"/>
<name>A0A8K1E0Z7_9EMBR</name>
<dbReference type="FunFam" id="3.30.559.10:FF:000008">
    <property type="entry name" value="Tryptamine hydroxycinnamoyl transferase"/>
    <property type="match status" value="1"/>
</dbReference>